<proteinExistence type="predicted"/>
<protein>
    <submittedName>
        <fullName evidence="1">Transposase</fullName>
    </submittedName>
</protein>
<evidence type="ECO:0000313" key="2">
    <source>
        <dbReference type="Proteomes" id="UP000595197"/>
    </source>
</evidence>
<reference evidence="1" key="1">
    <citation type="submission" date="2021-02" db="EMBL/GenBank/DDBJ databases">
        <title>Skermanella TT6 skin isolate.</title>
        <authorList>
            <person name="Lee K."/>
            <person name="Ganzorig M."/>
        </authorList>
    </citation>
    <scope>NUCLEOTIDE SEQUENCE</scope>
    <source>
        <strain evidence="1">TT6</strain>
    </source>
</reference>
<name>A0ABX7BD43_9PROT</name>
<accession>A0ABX7BD43</accession>
<evidence type="ECO:0000313" key="1">
    <source>
        <dbReference type="EMBL" id="QQP92316.1"/>
    </source>
</evidence>
<keyword evidence="2" id="KW-1185">Reference proteome</keyword>
<organism evidence="1 2">
    <name type="scientific">Skermanella cutis</name>
    <dbReference type="NCBI Taxonomy" id="2775420"/>
    <lineage>
        <taxon>Bacteria</taxon>
        <taxon>Pseudomonadati</taxon>
        <taxon>Pseudomonadota</taxon>
        <taxon>Alphaproteobacteria</taxon>
        <taxon>Rhodospirillales</taxon>
        <taxon>Azospirillaceae</taxon>
        <taxon>Skermanella</taxon>
    </lineage>
</organism>
<dbReference type="Proteomes" id="UP000595197">
    <property type="component" value="Chromosome"/>
</dbReference>
<gene>
    <name evidence="1" type="ORF">IGS68_05370</name>
</gene>
<sequence>MERLIGRLKYFRRIATRHGKLADNYLAMLQLAAVRLWLRL</sequence>
<dbReference type="EMBL" id="CP067420">
    <property type="protein sequence ID" value="QQP92316.1"/>
    <property type="molecule type" value="Genomic_DNA"/>
</dbReference>